<protein>
    <submittedName>
        <fullName evidence="2">Uncharacterized protein</fullName>
    </submittedName>
</protein>
<feature type="region of interest" description="Disordered" evidence="1">
    <location>
        <begin position="1"/>
        <end position="36"/>
    </location>
</feature>
<dbReference type="AlphaFoldDB" id="G2YVI7"/>
<organism evidence="2 3">
    <name type="scientific">Botryotinia fuckeliana (strain T4)</name>
    <name type="common">Noble rot fungus</name>
    <name type="synonym">Botrytis cinerea</name>
    <dbReference type="NCBI Taxonomy" id="999810"/>
    <lineage>
        <taxon>Eukaryota</taxon>
        <taxon>Fungi</taxon>
        <taxon>Dikarya</taxon>
        <taxon>Ascomycota</taxon>
        <taxon>Pezizomycotina</taxon>
        <taxon>Leotiomycetes</taxon>
        <taxon>Helotiales</taxon>
        <taxon>Sclerotiniaceae</taxon>
        <taxon>Botrytis</taxon>
    </lineage>
</organism>
<dbReference type="EMBL" id="FQ790356">
    <property type="protein sequence ID" value="CCD55635.1"/>
    <property type="molecule type" value="Genomic_DNA"/>
</dbReference>
<accession>G2YVI7</accession>
<proteinExistence type="predicted"/>
<evidence type="ECO:0000256" key="1">
    <source>
        <dbReference type="SAM" id="MobiDB-lite"/>
    </source>
</evidence>
<name>G2YVI7_BOTF4</name>
<evidence type="ECO:0000313" key="3">
    <source>
        <dbReference type="Proteomes" id="UP000008177"/>
    </source>
</evidence>
<dbReference type="InParanoid" id="G2YVI7"/>
<evidence type="ECO:0000313" key="2">
    <source>
        <dbReference type="EMBL" id="CCD55635.1"/>
    </source>
</evidence>
<dbReference type="HOGENOM" id="CLU_3359592_0_0_1"/>
<reference evidence="3" key="1">
    <citation type="journal article" date="2011" name="PLoS Genet.">
        <title>Genomic analysis of the necrotrophic fungal pathogens Sclerotinia sclerotiorum and Botrytis cinerea.</title>
        <authorList>
            <person name="Amselem J."/>
            <person name="Cuomo C.A."/>
            <person name="van Kan J.A."/>
            <person name="Viaud M."/>
            <person name="Benito E.P."/>
            <person name="Couloux A."/>
            <person name="Coutinho P.M."/>
            <person name="de Vries R.P."/>
            <person name="Dyer P.S."/>
            <person name="Fillinger S."/>
            <person name="Fournier E."/>
            <person name="Gout L."/>
            <person name="Hahn M."/>
            <person name="Kohn L."/>
            <person name="Lapalu N."/>
            <person name="Plummer K.M."/>
            <person name="Pradier J.M."/>
            <person name="Quevillon E."/>
            <person name="Sharon A."/>
            <person name="Simon A."/>
            <person name="ten Have A."/>
            <person name="Tudzynski B."/>
            <person name="Tudzynski P."/>
            <person name="Wincker P."/>
            <person name="Andrew M."/>
            <person name="Anthouard V."/>
            <person name="Beever R.E."/>
            <person name="Beffa R."/>
            <person name="Benoit I."/>
            <person name="Bouzid O."/>
            <person name="Brault B."/>
            <person name="Chen Z."/>
            <person name="Choquer M."/>
            <person name="Collemare J."/>
            <person name="Cotton P."/>
            <person name="Danchin E.G."/>
            <person name="Da Silva C."/>
            <person name="Gautier A."/>
            <person name="Giraud C."/>
            <person name="Giraud T."/>
            <person name="Gonzalez C."/>
            <person name="Grossetete S."/>
            <person name="Guldener U."/>
            <person name="Henrissat B."/>
            <person name="Howlett B.J."/>
            <person name="Kodira C."/>
            <person name="Kretschmer M."/>
            <person name="Lappartient A."/>
            <person name="Leroch M."/>
            <person name="Levis C."/>
            <person name="Mauceli E."/>
            <person name="Neuveglise C."/>
            <person name="Oeser B."/>
            <person name="Pearson M."/>
            <person name="Poulain J."/>
            <person name="Poussereau N."/>
            <person name="Quesneville H."/>
            <person name="Rascle C."/>
            <person name="Schumacher J."/>
            <person name="Segurens B."/>
            <person name="Sexton A."/>
            <person name="Silva E."/>
            <person name="Sirven C."/>
            <person name="Soanes D.M."/>
            <person name="Talbot N.J."/>
            <person name="Templeton M."/>
            <person name="Yandava C."/>
            <person name="Yarden O."/>
            <person name="Zeng Q."/>
            <person name="Rollins J.A."/>
            <person name="Lebrun M.H."/>
            <person name="Dickman M."/>
        </authorList>
    </citation>
    <scope>NUCLEOTIDE SEQUENCE [LARGE SCALE GENOMIC DNA]</scope>
    <source>
        <strain evidence="3">T4</strain>
    </source>
</reference>
<gene>
    <name evidence="2" type="ORF">BofuT4_uP154470.1</name>
</gene>
<dbReference type="Proteomes" id="UP000008177">
    <property type="component" value="Unplaced contigs"/>
</dbReference>
<sequence length="36" mass="4002">MAQKQTCRLVTSMPGGDNESSVYLTDSGRMVPQREE</sequence>